<dbReference type="GO" id="GO:0022857">
    <property type="term" value="F:transmembrane transporter activity"/>
    <property type="evidence" value="ECO:0007669"/>
    <property type="project" value="InterPro"/>
</dbReference>
<sequence length="301" mass="32452">MSSSENAMEVLQSDRNHSSDDQTTAVSPQDRQIQRSVRGFKWFLVCVSLYIGALIYGLDTTIAADIQVAIVERFGNLERLTWVGTAFPLGSVCAILPISALSHNFDLKPLFIGSILLFETGSAICGAAPNMDALIVGGAGIFLGILNYFSLCTSDKERGRYISGTGVVWGTGAFLGPVVRGAFSTSSATWRWAFYINLVVAAVCAPAYIFYLPPVKPPGAPNTSVFSRLKALDWVGFIGGTGAMVSFAMALTFAGSIWAWNDSRTIVTFVVAGLLLILMLLQQYFVVFTTRPAFFLEPVPA</sequence>
<reference evidence="11" key="1">
    <citation type="journal article" date="2015" name="Genome Announc.">
        <title>Draft genome sequence of Talaromyces cellulolyticus strain Y-94, a source of lignocellulosic biomass-degrading enzymes.</title>
        <authorList>
            <person name="Fujii T."/>
            <person name="Koike H."/>
            <person name="Sawayama S."/>
            <person name="Yano S."/>
            <person name="Inoue H."/>
        </authorList>
    </citation>
    <scope>NUCLEOTIDE SEQUENCE [LARGE SCALE GENOMIC DNA]</scope>
    <source>
        <strain evidence="11">Y-94</strain>
    </source>
</reference>
<dbReference type="InterPro" id="IPR011701">
    <property type="entry name" value="MFS"/>
</dbReference>
<evidence type="ECO:0000256" key="8">
    <source>
        <dbReference type="SAM" id="Phobius"/>
    </source>
</evidence>
<comment type="similarity">
    <text evidence="2">Belongs to the major facilitator superfamily. TCR/Tet family.</text>
</comment>
<dbReference type="InterPro" id="IPR020846">
    <property type="entry name" value="MFS_dom"/>
</dbReference>
<keyword evidence="5 8" id="KW-1133">Transmembrane helix</keyword>
<evidence type="ECO:0000313" key="11">
    <source>
        <dbReference type="Proteomes" id="UP000053095"/>
    </source>
</evidence>
<feature type="transmembrane region" description="Helical" evidence="8">
    <location>
        <begin position="39"/>
        <end position="58"/>
    </location>
</feature>
<evidence type="ECO:0000259" key="9">
    <source>
        <dbReference type="PROSITE" id="PS50850"/>
    </source>
</evidence>
<evidence type="ECO:0000256" key="1">
    <source>
        <dbReference type="ARBA" id="ARBA00004141"/>
    </source>
</evidence>
<feature type="transmembrane region" description="Helical" evidence="8">
    <location>
        <begin position="161"/>
        <end position="180"/>
    </location>
</feature>
<gene>
    <name evidence="10" type="ORF">TCE0_060f19288</name>
</gene>
<feature type="domain" description="Major facilitator superfamily (MFS) profile" evidence="9">
    <location>
        <begin position="45"/>
        <end position="301"/>
    </location>
</feature>
<dbReference type="Proteomes" id="UP000053095">
    <property type="component" value="Unassembled WGS sequence"/>
</dbReference>
<feature type="transmembrane region" description="Helical" evidence="8">
    <location>
        <begin position="80"/>
        <end position="98"/>
    </location>
</feature>
<evidence type="ECO:0000256" key="3">
    <source>
        <dbReference type="ARBA" id="ARBA00022448"/>
    </source>
</evidence>
<evidence type="ECO:0000313" key="10">
    <source>
        <dbReference type="EMBL" id="GAM44010.1"/>
    </source>
</evidence>
<organism evidence="10 11">
    <name type="scientific">Talaromyces pinophilus</name>
    <name type="common">Penicillium pinophilum</name>
    <dbReference type="NCBI Taxonomy" id="128442"/>
    <lineage>
        <taxon>Eukaryota</taxon>
        <taxon>Fungi</taxon>
        <taxon>Dikarya</taxon>
        <taxon>Ascomycota</taxon>
        <taxon>Pezizomycotina</taxon>
        <taxon>Eurotiomycetes</taxon>
        <taxon>Eurotiomycetidae</taxon>
        <taxon>Eurotiales</taxon>
        <taxon>Trichocomaceae</taxon>
        <taxon>Talaromyces</taxon>
        <taxon>Talaromyces sect. Talaromyces</taxon>
    </lineage>
</organism>
<proteinExistence type="inferred from homology"/>
<evidence type="ECO:0000256" key="2">
    <source>
        <dbReference type="ARBA" id="ARBA00007520"/>
    </source>
</evidence>
<feature type="transmembrane region" description="Helical" evidence="8">
    <location>
        <begin position="266"/>
        <end position="287"/>
    </location>
</feature>
<feature type="transmembrane region" description="Helical" evidence="8">
    <location>
        <begin position="234"/>
        <end position="260"/>
    </location>
</feature>
<keyword evidence="6 8" id="KW-0472">Membrane</keyword>
<dbReference type="EMBL" id="DF933856">
    <property type="protein sequence ID" value="GAM44010.1"/>
    <property type="molecule type" value="Genomic_DNA"/>
</dbReference>
<dbReference type="AlphaFoldDB" id="A0A6V8HPW5"/>
<keyword evidence="11" id="KW-1185">Reference proteome</keyword>
<evidence type="ECO:0000256" key="7">
    <source>
        <dbReference type="SAM" id="MobiDB-lite"/>
    </source>
</evidence>
<keyword evidence="4 8" id="KW-0812">Transmembrane</keyword>
<accession>A0A6V8HPW5</accession>
<evidence type="ECO:0000256" key="4">
    <source>
        <dbReference type="ARBA" id="ARBA00022692"/>
    </source>
</evidence>
<dbReference type="PROSITE" id="PS50850">
    <property type="entry name" value="MFS"/>
    <property type="match status" value="1"/>
</dbReference>
<feature type="compositionally biased region" description="Polar residues" evidence="7">
    <location>
        <begin position="21"/>
        <end position="30"/>
    </location>
</feature>
<dbReference type="PANTHER" id="PTHR23501">
    <property type="entry name" value="MAJOR FACILITATOR SUPERFAMILY"/>
    <property type="match status" value="1"/>
</dbReference>
<evidence type="ECO:0000256" key="5">
    <source>
        <dbReference type="ARBA" id="ARBA00022989"/>
    </source>
</evidence>
<dbReference type="InterPro" id="IPR036259">
    <property type="entry name" value="MFS_trans_sf"/>
</dbReference>
<evidence type="ECO:0000256" key="6">
    <source>
        <dbReference type="ARBA" id="ARBA00023136"/>
    </source>
</evidence>
<comment type="caution">
    <text evidence="10">The sequence shown here is derived from an EMBL/GenBank/DDBJ whole genome shotgun (WGS) entry which is preliminary data.</text>
</comment>
<comment type="subcellular location">
    <subcellularLocation>
        <location evidence="1">Membrane</location>
        <topology evidence="1">Multi-pass membrane protein</topology>
    </subcellularLocation>
</comment>
<name>A0A6V8HPW5_TALPI</name>
<protein>
    <submittedName>
        <fullName evidence="10">Efflux pump antibiotic resistance protein</fullName>
    </submittedName>
</protein>
<dbReference type="GO" id="GO:0005886">
    <property type="term" value="C:plasma membrane"/>
    <property type="evidence" value="ECO:0007669"/>
    <property type="project" value="TreeGrafter"/>
</dbReference>
<dbReference type="SUPFAM" id="SSF103473">
    <property type="entry name" value="MFS general substrate transporter"/>
    <property type="match status" value="1"/>
</dbReference>
<feature type="transmembrane region" description="Helical" evidence="8">
    <location>
        <begin position="192"/>
        <end position="213"/>
    </location>
</feature>
<dbReference type="PANTHER" id="PTHR23501:SF12">
    <property type="entry name" value="MAJOR FACILITATOR SUPERFAMILY (MFS) PROFILE DOMAIN-CONTAINING PROTEIN-RELATED"/>
    <property type="match status" value="1"/>
</dbReference>
<feature type="region of interest" description="Disordered" evidence="7">
    <location>
        <begin position="1"/>
        <end position="30"/>
    </location>
</feature>
<feature type="transmembrane region" description="Helical" evidence="8">
    <location>
        <begin position="135"/>
        <end position="154"/>
    </location>
</feature>
<dbReference type="Gene3D" id="1.20.1250.20">
    <property type="entry name" value="MFS general substrate transporter like domains"/>
    <property type="match status" value="1"/>
</dbReference>
<keyword evidence="3" id="KW-0813">Transport</keyword>
<dbReference type="Pfam" id="PF07690">
    <property type="entry name" value="MFS_1"/>
    <property type="match status" value="1"/>
</dbReference>